<keyword evidence="2" id="KW-1185">Reference proteome</keyword>
<reference evidence="1" key="1">
    <citation type="submission" date="2020-03" db="EMBL/GenBank/DDBJ databases">
        <title>Molecular networking-based the target discovery of potent antiproliferative macrolactams: 5/6/7/16 polycyclic ansamycins and glycosylated trienomycin from Streptomyces cacaoi subsp. asoensis.</title>
        <authorList>
            <person name="Liu L.-L."/>
        </authorList>
    </citation>
    <scope>NUCLEOTIDE SEQUENCE [LARGE SCALE GENOMIC DNA]</scope>
    <source>
        <strain evidence="1">H2S5</strain>
    </source>
</reference>
<evidence type="ECO:0000313" key="1">
    <source>
        <dbReference type="EMBL" id="QJT04692.1"/>
    </source>
</evidence>
<protein>
    <submittedName>
        <fullName evidence="1">Uncharacterized protein</fullName>
    </submittedName>
</protein>
<dbReference type="AlphaFoldDB" id="A0A6M4WXQ2"/>
<sequence>MSGASGFDATGEELCCAAFVRLDGALRVLAARAGLSDRYDVVAEGMQHLMASLGGQELDGKVLGAAFGENWGLDARYAPELPGADFFREGSRLVFIALVAARPDRQLTPEQGVGKAVDAAAAWPSDVRIGSFTRLVDFELACQKEAAERLRSAGLPALRELAEARAEEYRRVAEALPPLTGGHAGALPS</sequence>
<dbReference type="EMBL" id="CP049838">
    <property type="protein sequence ID" value="QJT04692.1"/>
    <property type="molecule type" value="Genomic_DNA"/>
</dbReference>
<proteinExistence type="predicted"/>
<evidence type="ECO:0000313" key="2">
    <source>
        <dbReference type="Proteomes" id="UP000502665"/>
    </source>
</evidence>
<dbReference type="RefSeq" id="WP_171400019.1">
    <property type="nucleotide sequence ID" value="NZ_CP049838.1"/>
</dbReference>
<accession>A0A6M4WXQ2</accession>
<gene>
    <name evidence="1" type="ORF">G9272_33965</name>
</gene>
<dbReference type="Proteomes" id="UP000502665">
    <property type="component" value="Chromosome"/>
</dbReference>
<organism evidence="1 2">
    <name type="scientific">Streptomyces asoensis</name>
    <dbReference type="NCBI Taxonomy" id="249586"/>
    <lineage>
        <taxon>Bacteria</taxon>
        <taxon>Bacillati</taxon>
        <taxon>Actinomycetota</taxon>
        <taxon>Actinomycetes</taxon>
        <taxon>Kitasatosporales</taxon>
        <taxon>Streptomycetaceae</taxon>
        <taxon>Streptomyces</taxon>
    </lineage>
</organism>
<name>A0A6M4WXQ2_9ACTN</name>